<keyword evidence="4" id="KW-1185">Reference proteome</keyword>
<dbReference type="RefSeq" id="WP_077401506.1">
    <property type="nucleotide sequence ID" value="NZ_CP019650.1"/>
</dbReference>
<reference evidence="3" key="1">
    <citation type="submission" date="2017-02" db="EMBL/GenBank/DDBJ databases">
        <title>Genome of Microbulbifer agarilyticus GP101.</title>
        <authorList>
            <person name="Jung J."/>
            <person name="Bae S.S."/>
            <person name="Baek K."/>
        </authorList>
    </citation>
    <scope>NUCLEOTIDE SEQUENCE [LARGE SCALE GENOMIC DNA]</scope>
    <source>
        <strain evidence="3">GP101</strain>
    </source>
</reference>
<dbReference type="GO" id="GO:0005829">
    <property type="term" value="C:cytosol"/>
    <property type="evidence" value="ECO:0007669"/>
    <property type="project" value="TreeGrafter"/>
</dbReference>
<dbReference type="KEGG" id="maga:Mag101_04740"/>
<dbReference type="OrthoDB" id="9793424at2"/>
<dbReference type="AlphaFoldDB" id="A0A1Q2M2S5"/>
<dbReference type="InterPro" id="IPR007454">
    <property type="entry name" value="UPF0250_YbeD-like"/>
</dbReference>
<evidence type="ECO:0000313" key="3">
    <source>
        <dbReference type="EMBL" id="AQQ67024.1"/>
    </source>
</evidence>
<comment type="similarity">
    <text evidence="1 2">Belongs to the UPF0250 family.</text>
</comment>
<organism evidence="3 4">
    <name type="scientific">Microbulbifer agarilyticus</name>
    <dbReference type="NCBI Taxonomy" id="260552"/>
    <lineage>
        <taxon>Bacteria</taxon>
        <taxon>Pseudomonadati</taxon>
        <taxon>Pseudomonadota</taxon>
        <taxon>Gammaproteobacteria</taxon>
        <taxon>Cellvibrionales</taxon>
        <taxon>Microbulbiferaceae</taxon>
        <taxon>Microbulbifer</taxon>
    </lineage>
</organism>
<name>A0A1Q2M2S5_9GAMM</name>
<sequence>MTQDSEQQPPKIEFPCEDYMVKVVRDADDQVHDFVMGVMRRHAPGFDESKLKHKPSRNGKFNSVTFYILATGEPQLKALFEELKAHPGVHMVL</sequence>
<dbReference type="EMBL" id="CP019650">
    <property type="protein sequence ID" value="AQQ67024.1"/>
    <property type="molecule type" value="Genomic_DNA"/>
</dbReference>
<gene>
    <name evidence="3" type="ORF">Mag101_04740</name>
</gene>
<dbReference type="Gene3D" id="3.30.70.260">
    <property type="match status" value="1"/>
</dbReference>
<protein>
    <recommendedName>
        <fullName evidence="2">UPF0250 protein Mag101_04740</fullName>
    </recommendedName>
</protein>
<dbReference type="Proteomes" id="UP000188219">
    <property type="component" value="Chromosome"/>
</dbReference>
<dbReference type="PANTHER" id="PTHR38036">
    <property type="entry name" value="UPF0250 PROTEIN YBED"/>
    <property type="match status" value="1"/>
</dbReference>
<dbReference type="HAMAP" id="MF_00659">
    <property type="entry name" value="UPF0250"/>
    <property type="match status" value="1"/>
</dbReference>
<evidence type="ECO:0000313" key="4">
    <source>
        <dbReference type="Proteomes" id="UP000188219"/>
    </source>
</evidence>
<accession>A0A1Q2M2S5</accession>
<dbReference type="STRING" id="260552.Mag101_04740"/>
<evidence type="ECO:0000256" key="2">
    <source>
        <dbReference type="HAMAP-Rule" id="MF_00659"/>
    </source>
</evidence>
<dbReference type="Pfam" id="PF04359">
    <property type="entry name" value="DUF493"/>
    <property type="match status" value="1"/>
</dbReference>
<dbReference type="InterPro" id="IPR027471">
    <property type="entry name" value="YbeD-like_sf"/>
</dbReference>
<dbReference type="eggNOG" id="COG2921">
    <property type="taxonomic scope" value="Bacteria"/>
</dbReference>
<dbReference type="PANTHER" id="PTHR38036:SF1">
    <property type="entry name" value="UPF0250 PROTEIN YBED"/>
    <property type="match status" value="1"/>
</dbReference>
<evidence type="ECO:0000256" key="1">
    <source>
        <dbReference type="ARBA" id="ARBA00008460"/>
    </source>
</evidence>
<dbReference type="SUPFAM" id="SSF117991">
    <property type="entry name" value="YbeD/HP0495-like"/>
    <property type="match status" value="1"/>
</dbReference>
<proteinExistence type="inferred from homology"/>